<dbReference type="AlphaFoldDB" id="A0ABD3MLS2"/>
<protein>
    <recommendedName>
        <fullName evidence="3">FAD dependent oxidoreductase domain-containing protein</fullName>
    </recommendedName>
</protein>
<gene>
    <name evidence="4" type="ORF">ACHAWU_001053</name>
</gene>
<accession>A0ABD3MLS2</accession>
<feature type="chain" id="PRO_5044896847" description="FAD dependent oxidoreductase domain-containing protein" evidence="2">
    <location>
        <begin position="22"/>
        <end position="478"/>
    </location>
</feature>
<keyword evidence="2" id="KW-0732">Signal</keyword>
<feature type="signal peptide" evidence="2">
    <location>
        <begin position="1"/>
        <end position="21"/>
    </location>
</feature>
<sequence>MNAAVSGYALLLAVTGRATLAFLSPSPIGISTNMRAASGSDNSNNDSKVGRHIVVVGGGIQGTSCAFHLHQSSHLTPGSTITILESQKLASAASGKGGGFMARSWGDGTDTQTLHELAFDMYESLSVELNVESYRKLPVISVAPGPKSNEKQDNKKKNPQLAGIIPNWLDGSVGRLSPMGWGEDTAQVTPKEFVDKMMEYVNQPGKEPGVKIVIGKCTGIESVEDGDGDKVVTGVKYHNGQEESILLADDVIVAAGPWACQAEQWFDNAVKLPMEGIKSTSIVWKPPLDDDGNVNIDAVEATALFCGEDSRFGTHLLPHSIRKVEVYPRPDGTVYICGIGGSDYITTAQLQASAFLEDCPPKSDRVAAASSAFQMMSNSYATKGELSHAQACMRPCPPDAKPYMGQVAGWKGAYINAGHNCWGIAWAPACGKAIAELVLEGRCRSVNLEPFDPARFTSSRERGGRGRKKGSANVGEQW</sequence>
<evidence type="ECO:0000313" key="4">
    <source>
        <dbReference type="EMBL" id="KAL3762906.1"/>
    </source>
</evidence>
<dbReference type="Gene3D" id="3.50.50.60">
    <property type="entry name" value="FAD/NAD(P)-binding domain"/>
    <property type="match status" value="1"/>
</dbReference>
<dbReference type="InterPro" id="IPR006076">
    <property type="entry name" value="FAD-dep_OxRdtase"/>
</dbReference>
<keyword evidence="5" id="KW-1185">Reference proteome</keyword>
<comment type="caution">
    <text evidence="4">The sequence shown here is derived from an EMBL/GenBank/DDBJ whole genome shotgun (WGS) entry which is preliminary data.</text>
</comment>
<feature type="region of interest" description="Disordered" evidence="1">
    <location>
        <begin position="454"/>
        <end position="478"/>
    </location>
</feature>
<reference evidence="4 5" key="1">
    <citation type="submission" date="2024-10" db="EMBL/GenBank/DDBJ databases">
        <title>Updated reference genomes for cyclostephanoid diatoms.</title>
        <authorList>
            <person name="Roberts W.R."/>
            <person name="Alverson A.J."/>
        </authorList>
    </citation>
    <scope>NUCLEOTIDE SEQUENCE [LARGE SCALE GENOMIC DNA]</scope>
    <source>
        <strain evidence="4 5">AJA232-27</strain>
    </source>
</reference>
<dbReference type="EMBL" id="JALLBG020000130">
    <property type="protein sequence ID" value="KAL3762906.1"/>
    <property type="molecule type" value="Genomic_DNA"/>
</dbReference>
<evidence type="ECO:0000259" key="3">
    <source>
        <dbReference type="Pfam" id="PF01266"/>
    </source>
</evidence>
<evidence type="ECO:0000313" key="5">
    <source>
        <dbReference type="Proteomes" id="UP001530293"/>
    </source>
</evidence>
<evidence type="ECO:0000256" key="1">
    <source>
        <dbReference type="SAM" id="MobiDB-lite"/>
    </source>
</evidence>
<dbReference type="SUPFAM" id="SSF51905">
    <property type="entry name" value="FAD/NAD(P)-binding domain"/>
    <property type="match status" value="1"/>
</dbReference>
<feature type="domain" description="FAD dependent oxidoreductase" evidence="3">
    <location>
        <begin position="53"/>
        <end position="437"/>
    </location>
</feature>
<dbReference type="Pfam" id="PF01266">
    <property type="entry name" value="DAO"/>
    <property type="match status" value="1"/>
</dbReference>
<dbReference type="InterPro" id="IPR036188">
    <property type="entry name" value="FAD/NAD-bd_sf"/>
</dbReference>
<dbReference type="Gene3D" id="3.30.9.10">
    <property type="entry name" value="D-Amino Acid Oxidase, subunit A, domain 2"/>
    <property type="match status" value="1"/>
</dbReference>
<organism evidence="4 5">
    <name type="scientific">Discostella pseudostelligera</name>
    <dbReference type="NCBI Taxonomy" id="259834"/>
    <lineage>
        <taxon>Eukaryota</taxon>
        <taxon>Sar</taxon>
        <taxon>Stramenopiles</taxon>
        <taxon>Ochrophyta</taxon>
        <taxon>Bacillariophyta</taxon>
        <taxon>Coscinodiscophyceae</taxon>
        <taxon>Thalassiosirophycidae</taxon>
        <taxon>Stephanodiscales</taxon>
        <taxon>Stephanodiscaceae</taxon>
        <taxon>Discostella</taxon>
    </lineage>
</organism>
<dbReference type="Proteomes" id="UP001530293">
    <property type="component" value="Unassembled WGS sequence"/>
</dbReference>
<dbReference type="PANTHER" id="PTHR13847:SF150">
    <property type="entry name" value="OXIDOREDUCTASE TDA3-RELATED"/>
    <property type="match status" value="1"/>
</dbReference>
<evidence type="ECO:0000256" key="2">
    <source>
        <dbReference type="SAM" id="SignalP"/>
    </source>
</evidence>
<dbReference type="PANTHER" id="PTHR13847">
    <property type="entry name" value="SARCOSINE DEHYDROGENASE-RELATED"/>
    <property type="match status" value="1"/>
</dbReference>
<proteinExistence type="predicted"/>
<name>A0ABD3MLS2_9STRA</name>